<keyword evidence="2" id="KW-0548">Nucleotidyltransferase</keyword>
<feature type="domain" description="Nucleotidyl transferase" evidence="1">
    <location>
        <begin position="4"/>
        <end position="275"/>
    </location>
</feature>
<keyword evidence="2" id="KW-0808">Transferase</keyword>
<dbReference type="Proteomes" id="UP000289841">
    <property type="component" value="Chromosome"/>
</dbReference>
<dbReference type="PANTHER" id="PTHR46390:SF1">
    <property type="entry name" value="MANNOSE-1-PHOSPHATE GUANYLYLTRANSFERASE"/>
    <property type="match status" value="1"/>
</dbReference>
<keyword evidence="3" id="KW-1185">Reference proteome</keyword>
<dbReference type="Gene3D" id="3.90.550.10">
    <property type="entry name" value="Spore Coat Polysaccharide Biosynthesis Protein SpsA, Chain A"/>
    <property type="match status" value="1"/>
</dbReference>
<dbReference type="EC" id="2.7.7.13" evidence="2"/>
<protein>
    <submittedName>
        <fullName evidence="2">Mannose-1-phosphate guanylyltransferase rfbM</fullName>
        <ecNumber evidence="2">2.7.7.13</ecNumber>
    </submittedName>
</protein>
<evidence type="ECO:0000259" key="1">
    <source>
        <dbReference type="Pfam" id="PF00483"/>
    </source>
</evidence>
<dbReference type="InterPro" id="IPR051161">
    <property type="entry name" value="Mannose-6P_isomerase_type2"/>
</dbReference>
<dbReference type="InterPro" id="IPR005835">
    <property type="entry name" value="NTP_transferase_dom"/>
</dbReference>
<organism evidence="2 3">
    <name type="scientific">Haploplasma axanthum</name>
    <name type="common">Acholeplasma axanthum</name>
    <dbReference type="NCBI Taxonomy" id="29552"/>
    <lineage>
        <taxon>Bacteria</taxon>
        <taxon>Bacillati</taxon>
        <taxon>Mycoplasmatota</taxon>
        <taxon>Mollicutes</taxon>
        <taxon>Acholeplasmatales</taxon>
        <taxon>Acholeplasmataceae</taxon>
        <taxon>Haploplasma</taxon>
    </lineage>
</organism>
<sequence length="294" mass="33645">MLIALILASGKGTRLAPLSTEETPKQYLKLITKNSLVADTVDRVRGFINDENIYVVTNQAHKDLAYNEFPFLNKKNIILEPEMKETLASITHAVSVISNITGGNPTFLILPSDHYIDDYDNFKKSVTDGYNLIKTKEHYVLYGVRPTFPSTQFGYIKTVSKNNLLNIESFVEKPQIEIASKIYNDSNYYWNNGIMLATKENIFNSVANQLPIQYELLQKLDNKEIGTLDYFNNTLKSSFSRSVLEKEQNMFLIPVDYVWYDVGNFDTLFEILEKLGKHDKLAEIKSLLNSKNLD</sequence>
<gene>
    <name evidence="2" type="primary">rfbM</name>
    <name evidence="2" type="ORF">NCTC10138_00586</name>
</gene>
<dbReference type="EMBL" id="LR215048">
    <property type="protein sequence ID" value="VEU80227.1"/>
    <property type="molecule type" value="Genomic_DNA"/>
</dbReference>
<dbReference type="PANTHER" id="PTHR46390">
    <property type="entry name" value="MANNOSE-1-PHOSPHATE GUANYLYLTRANSFERASE"/>
    <property type="match status" value="1"/>
</dbReference>
<proteinExistence type="predicted"/>
<dbReference type="Pfam" id="PF00483">
    <property type="entry name" value="NTP_transferase"/>
    <property type="match status" value="1"/>
</dbReference>
<dbReference type="SUPFAM" id="SSF53448">
    <property type="entry name" value="Nucleotide-diphospho-sugar transferases"/>
    <property type="match status" value="1"/>
</dbReference>
<evidence type="ECO:0000313" key="3">
    <source>
        <dbReference type="Proteomes" id="UP000289841"/>
    </source>
</evidence>
<dbReference type="STRING" id="1278311.GCA_000428705_01162"/>
<name>A0A449BCT4_HAPAX</name>
<dbReference type="AlphaFoldDB" id="A0A449BCT4"/>
<reference evidence="2 3" key="1">
    <citation type="submission" date="2019-01" db="EMBL/GenBank/DDBJ databases">
        <authorList>
            <consortium name="Pathogen Informatics"/>
        </authorList>
    </citation>
    <scope>NUCLEOTIDE SEQUENCE [LARGE SCALE GENOMIC DNA]</scope>
    <source>
        <strain evidence="2 3">NCTC10138</strain>
    </source>
</reference>
<dbReference type="KEGG" id="aaxa:NCTC10138_00586"/>
<dbReference type="GO" id="GO:0004475">
    <property type="term" value="F:mannose-1-phosphate guanylyltransferase (GTP) activity"/>
    <property type="evidence" value="ECO:0007669"/>
    <property type="project" value="UniProtKB-EC"/>
</dbReference>
<evidence type="ECO:0000313" key="2">
    <source>
        <dbReference type="EMBL" id="VEU80227.1"/>
    </source>
</evidence>
<dbReference type="InterPro" id="IPR029044">
    <property type="entry name" value="Nucleotide-diphossugar_trans"/>
</dbReference>
<dbReference type="GO" id="GO:0009298">
    <property type="term" value="P:GDP-mannose biosynthetic process"/>
    <property type="evidence" value="ECO:0007669"/>
    <property type="project" value="TreeGrafter"/>
</dbReference>
<dbReference type="RefSeq" id="WP_052589930.1">
    <property type="nucleotide sequence ID" value="NZ_LR215048.1"/>
</dbReference>
<accession>A0A449BCT4</accession>